<dbReference type="EMBL" id="BLLF01003339">
    <property type="protein sequence ID" value="GFH27071.1"/>
    <property type="molecule type" value="Genomic_DNA"/>
</dbReference>
<gene>
    <name evidence="2" type="ORF">HaLaN_25331</name>
</gene>
<protein>
    <submittedName>
        <fullName evidence="2">Uncharacterized protein</fullName>
    </submittedName>
</protein>
<evidence type="ECO:0000313" key="2">
    <source>
        <dbReference type="EMBL" id="GFH27071.1"/>
    </source>
</evidence>
<dbReference type="AlphaFoldDB" id="A0A699ZXA7"/>
<organism evidence="2 3">
    <name type="scientific">Haematococcus lacustris</name>
    <name type="common">Green alga</name>
    <name type="synonym">Haematococcus pluvialis</name>
    <dbReference type="NCBI Taxonomy" id="44745"/>
    <lineage>
        <taxon>Eukaryota</taxon>
        <taxon>Viridiplantae</taxon>
        <taxon>Chlorophyta</taxon>
        <taxon>core chlorophytes</taxon>
        <taxon>Chlorophyceae</taxon>
        <taxon>CS clade</taxon>
        <taxon>Chlamydomonadales</taxon>
        <taxon>Haematococcaceae</taxon>
        <taxon>Haematococcus</taxon>
    </lineage>
</organism>
<reference evidence="2 3" key="1">
    <citation type="submission" date="2020-02" db="EMBL/GenBank/DDBJ databases">
        <title>Draft genome sequence of Haematococcus lacustris strain NIES-144.</title>
        <authorList>
            <person name="Morimoto D."/>
            <person name="Nakagawa S."/>
            <person name="Yoshida T."/>
            <person name="Sawayama S."/>
        </authorList>
    </citation>
    <scope>NUCLEOTIDE SEQUENCE [LARGE SCALE GENOMIC DNA]</scope>
    <source>
        <strain evidence="2 3">NIES-144</strain>
    </source>
</reference>
<dbReference type="Proteomes" id="UP000485058">
    <property type="component" value="Unassembled WGS sequence"/>
</dbReference>
<accession>A0A699ZXA7</accession>
<evidence type="ECO:0000313" key="3">
    <source>
        <dbReference type="Proteomes" id="UP000485058"/>
    </source>
</evidence>
<sequence length="191" mass="19154">MANIRNTLAGLHGDEQEACACAGAGASPGLPTPPSAAASGAAPSTMGAAPAAMGAAPAAMGAAPAAMGAAPAAMAPASSGAAPASSGAAPAAQGAVQRQQKQQEQRHQLQQSWQLHVPAATRTPLGHWRWGWQGSTVRGEGTMRGCQGRRSQPWHECQMHIDAKCHKGPLAAAVAVVAKCCSQVLQLAMQT</sequence>
<evidence type="ECO:0000256" key="1">
    <source>
        <dbReference type="SAM" id="MobiDB-lite"/>
    </source>
</evidence>
<feature type="compositionally biased region" description="Low complexity" evidence="1">
    <location>
        <begin position="76"/>
        <end position="100"/>
    </location>
</feature>
<proteinExistence type="predicted"/>
<comment type="caution">
    <text evidence="2">The sequence shown here is derived from an EMBL/GenBank/DDBJ whole genome shotgun (WGS) entry which is preliminary data.</text>
</comment>
<keyword evidence="3" id="KW-1185">Reference proteome</keyword>
<feature type="region of interest" description="Disordered" evidence="1">
    <location>
        <begin position="76"/>
        <end position="112"/>
    </location>
</feature>
<name>A0A699ZXA7_HAELA</name>